<sequence>PAKHSLALLYYVCKQIWYEIGDSWIGQVTFSYDDVVTLMDRLTEDLDKVPLMRHIQVRSHNLVTSTFPFIWLVSLINSLPLKLDCLTILSGLDFEDTDEYRAIESFIKDRRGWRQLRFISINADAIKYSQMTLNRPQPETWRKVIQKRDGGNQNSSVTIYRADRTRARQLATRRWGWLNAILHESARRVYDANEAVPTDDTARLEHNLEETMVVIDRSPV</sequence>
<dbReference type="AlphaFoldDB" id="A0AAN7ADV3"/>
<name>A0AAN7ADV3_9PEZI</name>
<gene>
    <name evidence="1" type="ORF">QBC35DRAFT_390722</name>
</gene>
<reference evidence="1" key="1">
    <citation type="journal article" date="2023" name="Mol. Phylogenet. Evol.">
        <title>Genome-scale phylogeny and comparative genomics of the fungal order Sordariales.</title>
        <authorList>
            <person name="Hensen N."/>
            <person name="Bonometti L."/>
            <person name="Westerberg I."/>
            <person name="Brannstrom I.O."/>
            <person name="Guillou S."/>
            <person name="Cros-Aarteil S."/>
            <person name="Calhoun S."/>
            <person name="Haridas S."/>
            <person name="Kuo A."/>
            <person name="Mondo S."/>
            <person name="Pangilinan J."/>
            <person name="Riley R."/>
            <person name="LaButti K."/>
            <person name="Andreopoulos B."/>
            <person name="Lipzen A."/>
            <person name="Chen C."/>
            <person name="Yan M."/>
            <person name="Daum C."/>
            <person name="Ng V."/>
            <person name="Clum A."/>
            <person name="Steindorff A."/>
            <person name="Ohm R.A."/>
            <person name="Martin F."/>
            <person name="Silar P."/>
            <person name="Natvig D.O."/>
            <person name="Lalanne C."/>
            <person name="Gautier V."/>
            <person name="Ament-Velasquez S.L."/>
            <person name="Kruys A."/>
            <person name="Hutchinson M.I."/>
            <person name="Powell A.J."/>
            <person name="Barry K."/>
            <person name="Miller A.N."/>
            <person name="Grigoriev I.V."/>
            <person name="Debuchy R."/>
            <person name="Gladieux P."/>
            <person name="Hiltunen Thoren M."/>
            <person name="Johannesson H."/>
        </authorList>
    </citation>
    <scope>NUCLEOTIDE SEQUENCE</scope>
    <source>
        <strain evidence="1">PSN309</strain>
    </source>
</reference>
<proteinExistence type="predicted"/>
<feature type="non-terminal residue" evidence="1">
    <location>
        <position position="1"/>
    </location>
</feature>
<dbReference type="Proteomes" id="UP001302126">
    <property type="component" value="Unassembled WGS sequence"/>
</dbReference>
<reference evidence="1" key="2">
    <citation type="submission" date="2023-05" db="EMBL/GenBank/DDBJ databases">
        <authorList>
            <consortium name="Lawrence Berkeley National Laboratory"/>
            <person name="Steindorff A."/>
            <person name="Hensen N."/>
            <person name="Bonometti L."/>
            <person name="Westerberg I."/>
            <person name="Brannstrom I.O."/>
            <person name="Guillou S."/>
            <person name="Cros-Aarteil S."/>
            <person name="Calhoun S."/>
            <person name="Haridas S."/>
            <person name="Kuo A."/>
            <person name="Mondo S."/>
            <person name="Pangilinan J."/>
            <person name="Riley R."/>
            <person name="Labutti K."/>
            <person name="Andreopoulos B."/>
            <person name="Lipzen A."/>
            <person name="Chen C."/>
            <person name="Yanf M."/>
            <person name="Daum C."/>
            <person name="Ng V."/>
            <person name="Clum A."/>
            <person name="Ohm R."/>
            <person name="Martin F."/>
            <person name="Silar P."/>
            <person name="Natvig D."/>
            <person name="Lalanne C."/>
            <person name="Gautier V."/>
            <person name="Ament-Velasquez S.L."/>
            <person name="Kruys A."/>
            <person name="Hutchinson M.I."/>
            <person name="Powell A.J."/>
            <person name="Barry K."/>
            <person name="Miller A.N."/>
            <person name="Grigoriev I.V."/>
            <person name="Debuchy R."/>
            <person name="Gladieux P."/>
            <person name="Thoren M.H."/>
            <person name="Johannesson H."/>
        </authorList>
    </citation>
    <scope>NUCLEOTIDE SEQUENCE</scope>
    <source>
        <strain evidence="1">PSN309</strain>
    </source>
</reference>
<evidence type="ECO:0000313" key="2">
    <source>
        <dbReference type="Proteomes" id="UP001302126"/>
    </source>
</evidence>
<accession>A0AAN7ADV3</accession>
<protein>
    <submittedName>
        <fullName evidence="1">Uncharacterized protein</fullName>
    </submittedName>
</protein>
<organism evidence="1 2">
    <name type="scientific">Podospora australis</name>
    <dbReference type="NCBI Taxonomy" id="1536484"/>
    <lineage>
        <taxon>Eukaryota</taxon>
        <taxon>Fungi</taxon>
        <taxon>Dikarya</taxon>
        <taxon>Ascomycota</taxon>
        <taxon>Pezizomycotina</taxon>
        <taxon>Sordariomycetes</taxon>
        <taxon>Sordariomycetidae</taxon>
        <taxon>Sordariales</taxon>
        <taxon>Podosporaceae</taxon>
        <taxon>Podospora</taxon>
    </lineage>
</organism>
<dbReference type="EMBL" id="MU864470">
    <property type="protein sequence ID" value="KAK4184896.1"/>
    <property type="molecule type" value="Genomic_DNA"/>
</dbReference>
<keyword evidence="2" id="KW-1185">Reference proteome</keyword>
<comment type="caution">
    <text evidence="1">The sequence shown here is derived from an EMBL/GenBank/DDBJ whole genome shotgun (WGS) entry which is preliminary data.</text>
</comment>
<evidence type="ECO:0000313" key="1">
    <source>
        <dbReference type="EMBL" id="KAK4184896.1"/>
    </source>
</evidence>